<feature type="signal peptide" evidence="2">
    <location>
        <begin position="1"/>
        <end position="23"/>
    </location>
</feature>
<evidence type="ECO:0000313" key="4">
    <source>
        <dbReference type="Proteomes" id="UP000252519"/>
    </source>
</evidence>
<comment type="caution">
    <text evidence="3">The sequence shown here is derived from an EMBL/GenBank/DDBJ whole genome shotgun (WGS) entry which is preliminary data.</text>
</comment>
<name>A0A368G6U0_ANCCA</name>
<sequence length="166" mass="18288">MYLFSSSLVALLCSVLEVSSSLASTGHSPDCNKEQMLSSACREEIKATLVEALRSKMMSKNLPYDCKLADAALSKLPSFFSTTNGKTYSRERANEFVMEAIESWSDDLESVVGTKFGCNFFVMASSPDESDGEEGVMEGGDKNGNVSEEQERDKETYDYLLSCLFN</sequence>
<evidence type="ECO:0000256" key="2">
    <source>
        <dbReference type="SAM" id="SignalP"/>
    </source>
</evidence>
<accession>A0A368G6U0</accession>
<keyword evidence="2" id="KW-0732">Signal</keyword>
<evidence type="ECO:0000256" key="1">
    <source>
        <dbReference type="SAM" id="MobiDB-lite"/>
    </source>
</evidence>
<reference evidence="3 4" key="1">
    <citation type="submission" date="2014-10" db="EMBL/GenBank/DDBJ databases">
        <title>Draft genome of the hookworm Ancylostoma caninum.</title>
        <authorList>
            <person name="Mitreva M."/>
        </authorList>
    </citation>
    <scope>NUCLEOTIDE SEQUENCE [LARGE SCALE GENOMIC DNA]</scope>
    <source>
        <strain evidence="3 4">Baltimore</strain>
    </source>
</reference>
<feature type="region of interest" description="Disordered" evidence="1">
    <location>
        <begin position="128"/>
        <end position="154"/>
    </location>
</feature>
<feature type="chain" id="PRO_5016834489" evidence="2">
    <location>
        <begin position="24"/>
        <end position="166"/>
    </location>
</feature>
<dbReference type="InterPro" id="IPR035109">
    <property type="entry name" value="ASPR"/>
</dbReference>
<dbReference type="Proteomes" id="UP000252519">
    <property type="component" value="Unassembled WGS sequence"/>
</dbReference>
<organism evidence="3 4">
    <name type="scientific">Ancylostoma caninum</name>
    <name type="common">Dog hookworm</name>
    <dbReference type="NCBI Taxonomy" id="29170"/>
    <lineage>
        <taxon>Eukaryota</taxon>
        <taxon>Metazoa</taxon>
        <taxon>Ecdysozoa</taxon>
        <taxon>Nematoda</taxon>
        <taxon>Chromadorea</taxon>
        <taxon>Rhabditida</taxon>
        <taxon>Rhabditina</taxon>
        <taxon>Rhabditomorpha</taxon>
        <taxon>Strongyloidea</taxon>
        <taxon>Ancylostomatidae</taxon>
        <taxon>Ancylostomatinae</taxon>
        <taxon>Ancylostoma</taxon>
    </lineage>
</organism>
<gene>
    <name evidence="3" type="ORF">ANCCAN_13935</name>
</gene>
<protein>
    <submittedName>
        <fullName evidence="3">Uncharacterized protein</fullName>
    </submittedName>
</protein>
<dbReference type="Pfam" id="PF17641">
    <property type="entry name" value="ASPRs"/>
    <property type="match status" value="1"/>
</dbReference>
<keyword evidence="4" id="KW-1185">Reference proteome</keyword>
<evidence type="ECO:0000313" key="3">
    <source>
        <dbReference type="EMBL" id="RCN40154.1"/>
    </source>
</evidence>
<proteinExistence type="predicted"/>
<dbReference type="AlphaFoldDB" id="A0A368G6U0"/>
<dbReference type="EMBL" id="JOJR01000300">
    <property type="protein sequence ID" value="RCN40154.1"/>
    <property type="molecule type" value="Genomic_DNA"/>
</dbReference>